<dbReference type="Pfam" id="PF04221">
    <property type="entry name" value="RelB"/>
    <property type="match status" value="1"/>
</dbReference>
<evidence type="ECO:0000256" key="2">
    <source>
        <dbReference type="ARBA" id="ARBA00022649"/>
    </source>
</evidence>
<organism evidence="3 4">
    <name type="scientific">Lacticaseibacillus rhamnosus (strain LMS2-1)</name>
    <dbReference type="NCBI Taxonomy" id="525361"/>
    <lineage>
        <taxon>Bacteria</taxon>
        <taxon>Bacillati</taxon>
        <taxon>Bacillota</taxon>
        <taxon>Bacilli</taxon>
        <taxon>Lactobacillales</taxon>
        <taxon>Lactobacillaceae</taxon>
        <taxon>Lacticaseibacillus</taxon>
    </lineage>
</organism>
<dbReference type="NCBIfam" id="TIGR02384">
    <property type="entry name" value="RelB_DinJ"/>
    <property type="match status" value="1"/>
</dbReference>
<dbReference type="GO" id="GO:0006351">
    <property type="term" value="P:DNA-templated transcription"/>
    <property type="evidence" value="ECO:0007669"/>
    <property type="project" value="TreeGrafter"/>
</dbReference>
<dbReference type="PIRSF" id="PIRSF003108">
    <property type="entry name" value="DinJ"/>
    <property type="match status" value="1"/>
</dbReference>
<comment type="similarity">
    <text evidence="1">Belongs to the RelB/DinJ antitoxin family.</text>
</comment>
<dbReference type="GO" id="GO:0044010">
    <property type="term" value="P:single-species biofilm formation"/>
    <property type="evidence" value="ECO:0007669"/>
    <property type="project" value="InterPro"/>
</dbReference>
<dbReference type="GO" id="GO:0006355">
    <property type="term" value="P:regulation of DNA-templated transcription"/>
    <property type="evidence" value="ECO:0007669"/>
    <property type="project" value="InterPro"/>
</dbReference>
<evidence type="ECO:0000313" key="3">
    <source>
        <dbReference type="EMBL" id="EEN79158.1"/>
    </source>
</evidence>
<dbReference type="PANTHER" id="PTHR38781:SF1">
    <property type="entry name" value="ANTITOXIN DINJ-RELATED"/>
    <property type="match status" value="1"/>
</dbReference>
<dbReference type="Gene3D" id="1.10.1220.10">
    <property type="entry name" value="Met repressor-like"/>
    <property type="match status" value="1"/>
</dbReference>
<protein>
    <submittedName>
        <fullName evidence="3">Addiction module antitoxin, RelB/DinJ family</fullName>
    </submittedName>
</protein>
<dbReference type="InterPro" id="IPR026262">
    <property type="entry name" value="DinJ"/>
</dbReference>
<name>C2K0Y2_LACRM</name>
<dbReference type="AlphaFoldDB" id="C2K0Y2"/>
<dbReference type="InterPro" id="IPR013321">
    <property type="entry name" value="Arc_rbn_hlx_hlx"/>
</dbReference>
<dbReference type="PANTHER" id="PTHR38781">
    <property type="entry name" value="ANTITOXIN DINJ-RELATED"/>
    <property type="match status" value="1"/>
</dbReference>
<comment type="caution">
    <text evidence="3">The sequence shown here is derived from an EMBL/GenBank/DDBJ whole genome shotgun (WGS) entry which is preliminary data.</text>
</comment>
<dbReference type="GO" id="GO:0000987">
    <property type="term" value="F:cis-regulatory region sequence-specific DNA binding"/>
    <property type="evidence" value="ECO:0007669"/>
    <property type="project" value="InterPro"/>
</dbReference>
<accession>C2K0Y2</accession>
<dbReference type="InterPro" id="IPR007337">
    <property type="entry name" value="RelB/DinJ"/>
</dbReference>
<dbReference type="GO" id="GO:0015643">
    <property type="term" value="F:toxic substance binding"/>
    <property type="evidence" value="ECO:0007669"/>
    <property type="project" value="InterPro"/>
</dbReference>
<dbReference type="HOGENOM" id="CLU_154558_12_0_9"/>
<keyword evidence="2" id="KW-1277">Toxin-antitoxin system</keyword>
<evidence type="ECO:0000256" key="1">
    <source>
        <dbReference type="ARBA" id="ARBA00010562"/>
    </source>
</evidence>
<reference evidence="3" key="1">
    <citation type="submission" date="2009-01" db="EMBL/GenBank/DDBJ databases">
        <authorList>
            <person name="Qin X."/>
            <person name="Bachman B."/>
            <person name="Battles P."/>
            <person name="Bell A."/>
            <person name="Bess C."/>
            <person name="Bickham C."/>
            <person name="Chaboub L."/>
            <person name="Chen D."/>
            <person name="Coyle M."/>
            <person name="Deiros D.R."/>
            <person name="Dinh H."/>
            <person name="Forbes L."/>
            <person name="Fowler G."/>
            <person name="Francisco L."/>
            <person name="Fu Q."/>
            <person name="Gubbala S."/>
            <person name="Hale W."/>
            <person name="Han Y."/>
            <person name="Hemphill L."/>
            <person name="Highlander S.K."/>
            <person name="Hirani K."/>
            <person name="Hogues M."/>
            <person name="Jackson L."/>
            <person name="Jakkamsetti A."/>
            <person name="Javaid M."/>
            <person name="Jiang H."/>
            <person name="Korchina V."/>
            <person name="Kovar C."/>
            <person name="Lara F."/>
            <person name="Lee S."/>
            <person name="Mata R."/>
            <person name="Mathew T."/>
            <person name="Moen C."/>
            <person name="Morales K."/>
            <person name="Munidasa M."/>
            <person name="Nazareth L."/>
            <person name="Ngo R."/>
            <person name="Nguyen L."/>
            <person name="Okwuonu G."/>
            <person name="Ongeri F."/>
            <person name="Patil S."/>
            <person name="Petrosino J."/>
            <person name="Pham C."/>
            <person name="Pham P."/>
            <person name="Pu L.-L."/>
            <person name="Puazo M."/>
            <person name="Raj R."/>
            <person name="Reid J."/>
            <person name="Rouhana J."/>
            <person name="Saada N."/>
            <person name="Shang Y."/>
            <person name="Simmons D."/>
            <person name="Thornton R."/>
            <person name="Warren J."/>
            <person name="Weissenberger G."/>
            <person name="Zhang J."/>
            <person name="Zhang L."/>
            <person name="Zhou C."/>
            <person name="Zhu D."/>
            <person name="Muzny D."/>
            <person name="Worley K."/>
            <person name="Gibbs R."/>
        </authorList>
    </citation>
    <scope>NUCLEOTIDE SEQUENCE [LARGE SCALE GENOMIC DNA]</scope>
    <source>
        <strain evidence="3">LMS2-1</strain>
    </source>
</reference>
<proteinExistence type="inferred from homology"/>
<evidence type="ECO:0000313" key="4">
    <source>
        <dbReference type="Proteomes" id="UP000004525"/>
    </source>
</evidence>
<gene>
    <name evidence="3" type="ORF">HMPREF0539_2817</name>
</gene>
<sequence length="92" mass="10251">MNMTKKSRISVRIDTKTKERALHVLNSMGLDISSAINMYLKRIGDTGALPFTPPMSFVDQLQVAEADVKAGRIKSFKTVDALMKDLYSDVDD</sequence>
<keyword evidence="4" id="KW-1185">Reference proteome</keyword>
<dbReference type="EMBL" id="ACIZ01000112">
    <property type="protein sequence ID" value="EEN79158.1"/>
    <property type="molecule type" value="Genomic_DNA"/>
</dbReference>
<dbReference type="Proteomes" id="UP000004525">
    <property type="component" value="Unassembled WGS sequence"/>
</dbReference>